<reference evidence="1 2" key="1">
    <citation type="submission" date="2017-03" db="EMBL/GenBank/DDBJ databases">
        <title>Widespread Adenine N6-methylation of Active Genes in Fungi.</title>
        <authorList>
            <consortium name="DOE Joint Genome Institute"/>
            <person name="Mondo S.J."/>
            <person name="Dannebaum R.O."/>
            <person name="Kuo R.C."/>
            <person name="Louie K.B."/>
            <person name="Bewick A.J."/>
            <person name="Labutti K."/>
            <person name="Haridas S."/>
            <person name="Kuo A."/>
            <person name="Salamov A."/>
            <person name="Ahrendt S.R."/>
            <person name="Lau R."/>
            <person name="Bowen B.P."/>
            <person name="Lipzen A."/>
            <person name="Sullivan W."/>
            <person name="Andreopoulos W.B."/>
            <person name="Clum A."/>
            <person name="Lindquist E."/>
            <person name="Daum C."/>
            <person name="Northen T.R."/>
            <person name="Ramamoorthy G."/>
            <person name="Schmitz R.J."/>
            <person name="Gryganskyi A."/>
            <person name="Culley D."/>
            <person name="Magnuson J."/>
            <person name="James T.Y."/>
            <person name="O'Malley M.A."/>
            <person name="Stajich J.E."/>
            <person name="Spatafora J.W."/>
            <person name="Visel A."/>
            <person name="Grigoriev I.V."/>
        </authorList>
    </citation>
    <scope>NUCLEOTIDE SEQUENCE [LARGE SCALE GENOMIC DNA]</scope>
    <source>
        <strain evidence="1 2">NRRL Y-17943</strain>
    </source>
</reference>
<name>A0A1Y1U9B4_9TREE</name>
<dbReference type="AlphaFoldDB" id="A0A1Y1U9B4"/>
<dbReference type="RefSeq" id="XP_021868865.1">
    <property type="nucleotide sequence ID" value="XM_022016910.1"/>
</dbReference>
<dbReference type="GeneID" id="33558719"/>
<dbReference type="InParanoid" id="A0A1Y1U9B4"/>
<sequence length="139" mass="15742">MSRHSEPALPAYKQNEVHSLNAWNPSVKPPPYAVTLSHPSATPCTLMRDPLLIAAIREYDASRDPHQWGTRDSRVEAHRVEALRQDRNLYVPDQHSKRTTLGAWFIWLVELMAMPADPHGMPVLSSVGRPAWGLPYDLE</sequence>
<evidence type="ECO:0000313" key="2">
    <source>
        <dbReference type="Proteomes" id="UP000193218"/>
    </source>
</evidence>
<organism evidence="1 2">
    <name type="scientific">Kockovaella imperatae</name>
    <dbReference type="NCBI Taxonomy" id="4999"/>
    <lineage>
        <taxon>Eukaryota</taxon>
        <taxon>Fungi</taxon>
        <taxon>Dikarya</taxon>
        <taxon>Basidiomycota</taxon>
        <taxon>Agaricomycotina</taxon>
        <taxon>Tremellomycetes</taxon>
        <taxon>Tremellales</taxon>
        <taxon>Cuniculitremaceae</taxon>
        <taxon>Kockovaella</taxon>
    </lineage>
</organism>
<dbReference type="EMBL" id="NBSH01000014">
    <property type="protein sequence ID" value="ORX34602.1"/>
    <property type="molecule type" value="Genomic_DNA"/>
</dbReference>
<accession>A0A1Y1U9B4</accession>
<comment type="caution">
    <text evidence="1">The sequence shown here is derived from an EMBL/GenBank/DDBJ whole genome shotgun (WGS) entry which is preliminary data.</text>
</comment>
<proteinExistence type="predicted"/>
<protein>
    <submittedName>
        <fullName evidence="1">Uncharacterized protein</fullName>
    </submittedName>
</protein>
<keyword evidence="2" id="KW-1185">Reference proteome</keyword>
<gene>
    <name evidence="1" type="ORF">BD324DRAFT_636595</name>
</gene>
<evidence type="ECO:0000313" key="1">
    <source>
        <dbReference type="EMBL" id="ORX34602.1"/>
    </source>
</evidence>
<dbReference type="Proteomes" id="UP000193218">
    <property type="component" value="Unassembled WGS sequence"/>
</dbReference>